<keyword evidence="3" id="KW-1185">Reference proteome</keyword>
<name>A0A2Z2P0Z5_9GAMM</name>
<evidence type="ECO:0000256" key="1">
    <source>
        <dbReference type="SAM" id="MobiDB-lite"/>
    </source>
</evidence>
<protein>
    <submittedName>
        <fullName evidence="2">Uncharacterized protein</fullName>
    </submittedName>
</protein>
<feature type="compositionally biased region" description="Basic and acidic residues" evidence="1">
    <location>
        <begin position="293"/>
        <end position="305"/>
    </location>
</feature>
<feature type="region of interest" description="Disordered" evidence="1">
    <location>
        <begin position="1"/>
        <end position="26"/>
    </location>
</feature>
<accession>A0A2Z2P0Z5</accession>
<dbReference type="KEGG" id="gai:IMCC3135_32095"/>
<evidence type="ECO:0000313" key="3">
    <source>
        <dbReference type="Proteomes" id="UP000250079"/>
    </source>
</evidence>
<gene>
    <name evidence="2" type="ORF">IMCC3135_32095</name>
</gene>
<dbReference type="Proteomes" id="UP000250079">
    <property type="component" value="Chromosome"/>
</dbReference>
<feature type="region of interest" description="Disordered" evidence="1">
    <location>
        <begin position="293"/>
        <end position="313"/>
    </location>
</feature>
<dbReference type="EMBL" id="CP018632">
    <property type="protein sequence ID" value="ASJ76465.1"/>
    <property type="molecule type" value="Genomic_DNA"/>
</dbReference>
<sequence length="313" mass="34989">MTSIAETKPGTPVDEPPSLATSDEAKPDRAWVQTLADIVSASDLSLESRLRTSLSCDITARQPTFYFPPKMAELQPRNFRYLQCFAKKNGFKLLEDRRNKDIQPILERRDRKPAMVALGLSLLMKQTGIPGAARIPSVPHRLNPDSQYIGLGKLIKMAAFATPNSKRVVVLPNRILVNALKDTQPISGHACNMTYAGKTTILSHFDSQYFRSIGYSTGSQYVTHICLAGGPRELASLWTQLPTLTNTDFKLQLFPATRASEDFGLFYITLYLNMAKNPSPWWLESDTHKGLESDTHKMKASNDSHTHKHRKTG</sequence>
<evidence type="ECO:0000313" key="2">
    <source>
        <dbReference type="EMBL" id="ASJ76465.1"/>
    </source>
</evidence>
<dbReference type="AlphaFoldDB" id="A0A2Z2P0Z5"/>
<reference evidence="2 3" key="1">
    <citation type="submission" date="2016-12" db="EMBL/GenBank/DDBJ databases">
        <authorList>
            <person name="Song W.-J."/>
            <person name="Kurnit D.M."/>
        </authorList>
    </citation>
    <scope>NUCLEOTIDE SEQUENCE [LARGE SCALE GENOMIC DNA]</scope>
    <source>
        <strain evidence="2 3">IMCC3135</strain>
    </source>
</reference>
<dbReference type="RefSeq" id="WP_088921236.1">
    <property type="nucleotide sequence ID" value="NZ_CP018632.1"/>
</dbReference>
<organism evidence="2 3">
    <name type="scientific">Granulosicoccus antarcticus IMCC3135</name>
    <dbReference type="NCBI Taxonomy" id="1192854"/>
    <lineage>
        <taxon>Bacteria</taxon>
        <taxon>Pseudomonadati</taxon>
        <taxon>Pseudomonadota</taxon>
        <taxon>Gammaproteobacteria</taxon>
        <taxon>Chromatiales</taxon>
        <taxon>Granulosicoccaceae</taxon>
        <taxon>Granulosicoccus</taxon>
    </lineage>
</organism>
<proteinExistence type="predicted"/>